<keyword evidence="3" id="KW-1185">Reference proteome</keyword>
<dbReference type="Pfam" id="PF12680">
    <property type="entry name" value="SnoaL_2"/>
    <property type="match status" value="1"/>
</dbReference>
<dbReference type="RefSeq" id="WP_344864410.1">
    <property type="nucleotide sequence ID" value="NZ_BAAAZN010000012.1"/>
</dbReference>
<dbReference type="InterPro" id="IPR032710">
    <property type="entry name" value="NTF2-like_dom_sf"/>
</dbReference>
<feature type="domain" description="SnoaL-like" evidence="1">
    <location>
        <begin position="8"/>
        <end position="110"/>
    </location>
</feature>
<sequence>MSDVTTTVRQYLAVWNETDPHRRRARIADLFDPAATYTDPLGEATGHDAIDGFIGGAQARFAGMAFTLPAPPDAHHHLARFHWHLTVADATEPVAVGFDVVELADGRITKVHGFLDKLPA</sequence>
<accession>A0ABP6X9G6</accession>
<gene>
    <name evidence="2" type="ORF">GCM10022222_52740</name>
</gene>
<reference evidence="3" key="1">
    <citation type="journal article" date="2019" name="Int. J. Syst. Evol. Microbiol.">
        <title>The Global Catalogue of Microorganisms (GCM) 10K type strain sequencing project: providing services to taxonomists for standard genome sequencing and annotation.</title>
        <authorList>
            <consortium name="The Broad Institute Genomics Platform"/>
            <consortium name="The Broad Institute Genome Sequencing Center for Infectious Disease"/>
            <person name="Wu L."/>
            <person name="Ma J."/>
        </authorList>
    </citation>
    <scope>NUCLEOTIDE SEQUENCE [LARGE SCALE GENOMIC DNA]</scope>
    <source>
        <strain evidence="3">JCM 16898</strain>
    </source>
</reference>
<dbReference type="Gene3D" id="3.10.450.50">
    <property type="match status" value="1"/>
</dbReference>
<proteinExistence type="predicted"/>
<dbReference type="Proteomes" id="UP001500689">
    <property type="component" value="Unassembled WGS sequence"/>
</dbReference>
<dbReference type="EMBL" id="BAAAZN010000012">
    <property type="protein sequence ID" value="GAA3562510.1"/>
    <property type="molecule type" value="Genomic_DNA"/>
</dbReference>
<dbReference type="CDD" id="cd00531">
    <property type="entry name" value="NTF2_like"/>
    <property type="match status" value="1"/>
</dbReference>
<evidence type="ECO:0000313" key="3">
    <source>
        <dbReference type="Proteomes" id="UP001500689"/>
    </source>
</evidence>
<evidence type="ECO:0000313" key="2">
    <source>
        <dbReference type="EMBL" id="GAA3562510.1"/>
    </source>
</evidence>
<comment type="caution">
    <text evidence="2">The sequence shown here is derived from an EMBL/GenBank/DDBJ whole genome shotgun (WGS) entry which is preliminary data.</text>
</comment>
<protein>
    <submittedName>
        <fullName evidence="2">Nuclear transport factor 2 family protein</fullName>
    </submittedName>
</protein>
<dbReference type="SUPFAM" id="SSF54427">
    <property type="entry name" value="NTF2-like"/>
    <property type="match status" value="1"/>
</dbReference>
<organism evidence="2 3">
    <name type="scientific">Amycolatopsis ultiminotia</name>
    <dbReference type="NCBI Taxonomy" id="543629"/>
    <lineage>
        <taxon>Bacteria</taxon>
        <taxon>Bacillati</taxon>
        <taxon>Actinomycetota</taxon>
        <taxon>Actinomycetes</taxon>
        <taxon>Pseudonocardiales</taxon>
        <taxon>Pseudonocardiaceae</taxon>
        <taxon>Amycolatopsis</taxon>
    </lineage>
</organism>
<evidence type="ECO:0000259" key="1">
    <source>
        <dbReference type="Pfam" id="PF12680"/>
    </source>
</evidence>
<name>A0ABP6X9G6_9PSEU</name>
<dbReference type="InterPro" id="IPR037401">
    <property type="entry name" value="SnoaL-like"/>
</dbReference>